<accession>A0A856M5S0</accession>
<evidence type="ECO:0000313" key="13">
    <source>
        <dbReference type="Proteomes" id="UP000503129"/>
    </source>
</evidence>
<evidence type="ECO:0000256" key="5">
    <source>
        <dbReference type="ARBA" id="ARBA00022741"/>
    </source>
</evidence>
<dbReference type="Gene3D" id="3.40.50.300">
    <property type="entry name" value="P-loop containing nucleotide triphosphate hydrolases"/>
    <property type="match status" value="1"/>
</dbReference>
<dbReference type="GO" id="GO:0140359">
    <property type="term" value="F:ABC-type transporter activity"/>
    <property type="evidence" value="ECO:0007669"/>
    <property type="project" value="InterPro"/>
</dbReference>
<feature type="domain" description="ABC transporter" evidence="10">
    <location>
        <begin position="374"/>
        <end position="604"/>
    </location>
</feature>
<evidence type="ECO:0000313" key="12">
    <source>
        <dbReference type="EMBL" id="QDL06533.1"/>
    </source>
</evidence>
<sequence>MKTYLSKFLYVISAKKRTIFVLLCLFLLTSVLDALGIGLVGPFMSLATHPDLVFKSSWLHWGYVNSGLKSTSQYIALLGLGIIFVFAIKSLLYFQVQRYIFNFSLTQQGLLRLRLLHGYLTVNYTYHLSKNSASLIQNIIHETFLFCYSVTLPLLSTAANSVVVFALIILLLKTDVSATASILLMLTLAFAFYNRFKDKMAYWGKEGSESDTEMIRIINHSVGGLKETRVIGCESYFESQMNIQAQRHALTGSLFQVFQNLPRIAIEALLVTFIVCFISISLVFNQNPQNLISILSIFAVASIRLIPAASQLMSALGTLRNSSYSLNKLYFDLQELENSKLKSINYIDVLYKSEPEEFIRKSNNLKKLNFIDKISIKQLNYCYPNVSKQALNNLDLTINKGESIALIGKSGAGKTTLVDVILGLLIPNDGDIKVDGVSIYNDNLRYWQNMIGYIPQSIFLMDDTIERNIAFGVPDNQIDSQQLQRAIKTAQLEELILQLPDGMKTSVGERGVRLSGGQRQRIGIARALYHQREILILDEATSALDNETENLISEAIRSLSRTKTLILIAHRLSTVEHCDRIYVLEHGRIVKSGSYREVVLGQTISS</sequence>
<evidence type="ECO:0000256" key="8">
    <source>
        <dbReference type="ARBA" id="ARBA00023136"/>
    </source>
</evidence>
<evidence type="ECO:0000256" key="9">
    <source>
        <dbReference type="SAM" id="Phobius"/>
    </source>
</evidence>
<dbReference type="SUPFAM" id="SSF90123">
    <property type="entry name" value="ABC transporter transmembrane region"/>
    <property type="match status" value="1"/>
</dbReference>
<evidence type="ECO:0000259" key="10">
    <source>
        <dbReference type="PROSITE" id="PS50893"/>
    </source>
</evidence>
<feature type="domain" description="ABC transmembrane type-1" evidence="11">
    <location>
        <begin position="20"/>
        <end position="321"/>
    </location>
</feature>
<comment type="subcellular location">
    <subcellularLocation>
        <location evidence="1">Cell membrane</location>
        <topology evidence="1">Multi-pass membrane protein</topology>
    </subcellularLocation>
</comment>
<dbReference type="Pfam" id="PF00005">
    <property type="entry name" value="ABC_tran"/>
    <property type="match status" value="1"/>
</dbReference>
<keyword evidence="6 12" id="KW-0067">ATP-binding</keyword>
<proteinExistence type="predicted"/>
<feature type="transmembrane region" description="Helical" evidence="9">
    <location>
        <begin position="178"/>
        <end position="196"/>
    </location>
</feature>
<name>A0A856M5S0_9CYAN</name>
<keyword evidence="3" id="KW-1003">Cell membrane</keyword>
<evidence type="ECO:0000256" key="2">
    <source>
        <dbReference type="ARBA" id="ARBA00022448"/>
    </source>
</evidence>
<dbReference type="GO" id="GO:0005886">
    <property type="term" value="C:plasma membrane"/>
    <property type="evidence" value="ECO:0007669"/>
    <property type="project" value="UniProtKB-SubCell"/>
</dbReference>
<evidence type="ECO:0000256" key="4">
    <source>
        <dbReference type="ARBA" id="ARBA00022692"/>
    </source>
</evidence>
<keyword evidence="8 9" id="KW-0472">Membrane</keyword>
<dbReference type="InterPro" id="IPR036640">
    <property type="entry name" value="ABC1_TM_sf"/>
</dbReference>
<gene>
    <name evidence="12" type="ORF">DP114_00165</name>
</gene>
<dbReference type="SMART" id="SM00382">
    <property type="entry name" value="AAA"/>
    <property type="match status" value="1"/>
</dbReference>
<dbReference type="Proteomes" id="UP000503129">
    <property type="component" value="Chromosome"/>
</dbReference>
<organism evidence="12 13">
    <name type="scientific">Brasilonema sennae CENA114</name>
    <dbReference type="NCBI Taxonomy" id="415709"/>
    <lineage>
        <taxon>Bacteria</taxon>
        <taxon>Bacillati</taxon>
        <taxon>Cyanobacteriota</taxon>
        <taxon>Cyanophyceae</taxon>
        <taxon>Nostocales</taxon>
        <taxon>Scytonemataceae</taxon>
        <taxon>Brasilonema</taxon>
        <taxon>Bromeliae group (in: Brasilonema)</taxon>
    </lineage>
</organism>
<keyword evidence="5" id="KW-0547">Nucleotide-binding</keyword>
<dbReference type="KEGG" id="bsen:DP114_00165"/>
<dbReference type="AlphaFoldDB" id="A0A856M5S0"/>
<evidence type="ECO:0000259" key="11">
    <source>
        <dbReference type="PROSITE" id="PS50929"/>
    </source>
</evidence>
<evidence type="ECO:0000256" key="3">
    <source>
        <dbReference type="ARBA" id="ARBA00022475"/>
    </source>
</evidence>
<feature type="transmembrane region" description="Helical" evidence="9">
    <location>
        <begin position="71"/>
        <end position="94"/>
    </location>
</feature>
<dbReference type="GO" id="GO:0005524">
    <property type="term" value="F:ATP binding"/>
    <property type="evidence" value="ECO:0007669"/>
    <property type="project" value="UniProtKB-KW"/>
</dbReference>
<dbReference type="InterPro" id="IPR003593">
    <property type="entry name" value="AAA+_ATPase"/>
</dbReference>
<dbReference type="Gene3D" id="1.20.1560.10">
    <property type="entry name" value="ABC transporter type 1, transmembrane domain"/>
    <property type="match status" value="1"/>
</dbReference>
<dbReference type="GO" id="GO:0016887">
    <property type="term" value="F:ATP hydrolysis activity"/>
    <property type="evidence" value="ECO:0007669"/>
    <property type="project" value="InterPro"/>
</dbReference>
<dbReference type="RefSeq" id="WP_171975148.1">
    <property type="nucleotide sequence ID" value="NZ_CAWOXK010000001.1"/>
</dbReference>
<dbReference type="PANTHER" id="PTHR24221:SF632">
    <property type="entry name" value="ATP-DEPENDENT LIPID A-CORE FLIPPASE"/>
    <property type="match status" value="1"/>
</dbReference>
<dbReference type="PROSITE" id="PS50929">
    <property type="entry name" value="ABC_TM1F"/>
    <property type="match status" value="1"/>
</dbReference>
<feature type="transmembrane region" description="Helical" evidence="9">
    <location>
        <begin position="145"/>
        <end position="172"/>
    </location>
</feature>
<keyword evidence="7 9" id="KW-1133">Transmembrane helix</keyword>
<keyword evidence="13" id="KW-1185">Reference proteome</keyword>
<dbReference type="PANTHER" id="PTHR24221">
    <property type="entry name" value="ATP-BINDING CASSETTE SUB-FAMILY B"/>
    <property type="match status" value="1"/>
</dbReference>
<dbReference type="PROSITE" id="PS00211">
    <property type="entry name" value="ABC_TRANSPORTER_1"/>
    <property type="match status" value="1"/>
</dbReference>
<evidence type="ECO:0000256" key="6">
    <source>
        <dbReference type="ARBA" id="ARBA00022840"/>
    </source>
</evidence>
<dbReference type="InterPro" id="IPR003439">
    <property type="entry name" value="ABC_transporter-like_ATP-bd"/>
</dbReference>
<keyword evidence="4 9" id="KW-0812">Transmembrane</keyword>
<dbReference type="SUPFAM" id="SSF52540">
    <property type="entry name" value="P-loop containing nucleoside triphosphate hydrolases"/>
    <property type="match status" value="1"/>
</dbReference>
<dbReference type="InterPro" id="IPR017871">
    <property type="entry name" value="ABC_transporter-like_CS"/>
</dbReference>
<evidence type="ECO:0000256" key="1">
    <source>
        <dbReference type="ARBA" id="ARBA00004651"/>
    </source>
</evidence>
<dbReference type="GO" id="GO:0034040">
    <property type="term" value="F:ATPase-coupled lipid transmembrane transporter activity"/>
    <property type="evidence" value="ECO:0007669"/>
    <property type="project" value="TreeGrafter"/>
</dbReference>
<dbReference type="FunFam" id="3.40.50.300:FF:000221">
    <property type="entry name" value="Multidrug ABC transporter ATP-binding protein"/>
    <property type="match status" value="1"/>
</dbReference>
<dbReference type="PROSITE" id="PS50893">
    <property type="entry name" value="ABC_TRANSPORTER_2"/>
    <property type="match status" value="1"/>
</dbReference>
<dbReference type="InterPro" id="IPR039421">
    <property type="entry name" value="Type_1_exporter"/>
</dbReference>
<feature type="transmembrane region" description="Helical" evidence="9">
    <location>
        <begin position="264"/>
        <end position="284"/>
    </location>
</feature>
<evidence type="ECO:0000256" key="7">
    <source>
        <dbReference type="ARBA" id="ARBA00022989"/>
    </source>
</evidence>
<dbReference type="InterPro" id="IPR027417">
    <property type="entry name" value="P-loop_NTPase"/>
</dbReference>
<reference evidence="12 13" key="1">
    <citation type="submission" date="2018-06" db="EMBL/GenBank/DDBJ databases">
        <title>Comparative genomics of Brasilonema spp. strains.</title>
        <authorList>
            <person name="Alvarenga D.O."/>
            <person name="Fiore M.F."/>
            <person name="Varani A.M."/>
        </authorList>
    </citation>
    <scope>NUCLEOTIDE SEQUENCE [LARGE SCALE GENOMIC DNA]</scope>
    <source>
        <strain evidence="12 13">CENA114</strain>
    </source>
</reference>
<dbReference type="InterPro" id="IPR011527">
    <property type="entry name" value="ABC1_TM_dom"/>
</dbReference>
<keyword evidence="2" id="KW-0813">Transport</keyword>
<protein>
    <submittedName>
        <fullName evidence="12">ABC transporter ATP-binding protein</fullName>
    </submittedName>
</protein>
<dbReference type="EMBL" id="CP030118">
    <property type="protein sequence ID" value="QDL06533.1"/>
    <property type="molecule type" value="Genomic_DNA"/>
</dbReference>